<dbReference type="EMBL" id="ML120372">
    <property type="protein sequence ID" value="RPB01615.1"/>
    <property type="molecule type" value="Genomic_DNA"/>
</dbReference>
<evidence type="ECO:0000313" key="2">
    <source>
        <dbReference type="EMBL" id="RPB01615.1"/>
    </source>
</evidence>
<dbReference type="Proteomes" id="UP000276215">
    <property type="component" value="Unassembled WGS sequence"/>
</dbReference>
<reference evidence="2 3" key="1">
    <citation type="journal article" date="2018" name="Nat. Ecol. Evol.">
        <title>Pezizomycetes genomes reveal the molecular basis of ectomycorrhizal truffle lifestyle.</title>
        <authorList>
            <person name="Murat C."/>
            <person name="Payen T."/>
            <person name="Noel B."/>
            <person name="Kuo A."/>
            <person name="Morin E."/>
            <person name="Chen J."/>
            <person name="Kohler A."/>
            <person name="Krizsan K."/>
            <person name="Balestrini R."/>
            <person name="Da Silva C."/>
            <person name="Montanini B."/>
            <person name="Hainaut M."/>
            <person name="Levati E."/>
            <person name="Barry K.W."/>
            <person name="Belfiori B."/>
            <person name="Cichocki N."/>
            <person name="Clum A."/>
            <person name="Dockter R.B."/>
            <person name="Fauchery L."/>
            <person name="Guy J."/>
            <person name="Iotti M."/>
            <person name="Le Tacon F."/>
            <person name="Lindquist E.A."/>
            <person name="Lipzen A."/>
            <person name="Malagnac F."/>
            <person name="Mello A."/>
            <person name="Molinier V."/>
            <person name="Miyauchi S."/>
            <person name="Poulain J."/>
            <person name="Riccioni C."/>
            <person name="Rubini A."/>
            <person name="Sitrit Y."/>
            <person name="Splivallo R."/>
            <person name="Traeger S."/>
            <person name="Wang M."/>
            <person name="Zifcakova L."/>
            <person name="Wipf D."/>
            <person name="Zambonelli A."/>
            <person name="Paolocci F."/>
            <person name="Nowrousian M."/>
            <person name="Ottonello S."/>
            <person name="Baldrian P."/>
            <person name="Spatafora J.W."/>
            <person name="Henrissat B."/>
            <person name="Nagy L.G."/>
            <person name="Aury J.M."/>
            <person name="Wincker P."/>
            <person name="Grigoriev I.V."/>
            <person name="Bonfante P."/>
            <person name="Martin F.M."/>
        </authorList>
    </citation>
    <scope>NUCLEOTIDE SEQUENCE [LARGE SCALE GENOMIC DNA]</scope>
    <source>
        <strain evidence="2 3">120613-1</strain>
    </source>
</reference>
<gene>
    <name evidence="2" type="ORF">L873DRAFT_1803406</name>
</gene>
<evidence type="ECO:0000256" key="1">
    <source>
        <dbReference type="SAM" id="SignalP"/>
    </source>
</evidence>
<sequence>MKILILAFSFLFTLVSGLTLPGFTTCQAQTIKLTLAVNIEEDSPNSAFGNTSIPQVICVYGLHNVQALISFNLLTLSGKTYSLAFFEPATLTSTGWIQIFRSRWSYCYRYYLSQKTIQEQLLRHL</sequence>
<name>A0A3N4K6S2_9PEZI</name>
<keyword evidence="3" id="KW-1185">Reference proteome</keyword>
<accession>A0A3N4K6S2</accession>
<evidence type="ECO:0000313" key="3">
    <source>
        <dbReference type="Proteomes" id="UP000276215"/>
    </source>
</evidence>
<proteinExistence type="predicted"/>
<dbReference type="AlphaFoldDB" id="A0A3N4K6S2"/>
<feature type="signal peptide" evidence="1">
    <location>
        <begin position="1"/>
        <end position="17"/>
    </location>
</feature>
<protein>
    <submittedName>
        <fullName evidence="2">Uncharacterized protein</fullName>
    </submittedName>
</protein>
<organism evidence="2 3">
    <name type="scientific">Choiromyces venosus 120613-1</name>
    <dbReference type="NCBI Taxonomy" id="1336337"/>
    <lineage>
        <taxon>Eukaryota</taxon>
        <taxon>Fungi</taxon>
        <taxon>Dikarya</taxon>
        <taxon>Ascomycota</taxon>
        <taxon>Pezizomycotina</taxon>
        <taxon>Pezizomycetes</taxon>
        <taxon>Pezizales</taxon>
        <taxon>Tuberaceae</taxon>
        <taxon>Choiromyces</taxon>
    </lineage>
</organism>
<feature type="chain" id="PRO_5018117532" evidence="1">
    <location>
        <begin position="18"/>
        <end position="125"/>
    </location>
</feature>
<keyword evidence="1" id="KW-0732">Signal</keyword>